<name>A0A975JY83_9MYCO</name>
<keyword evidence="2" id="KW-0489">Methyltransferase</keyword>
<gene>
    <name evidence="2" type="ORF">F6B93_09355</name>
</gene>
<dbReference type="GO" id="GO:0032259">
    <property type="term" value="P:methylation"/>
    <property type="evidence" value="ECO:0007669"/>
    <property type="project" value="UniProtKB-KW"/>
</dbReference>
<sequence length="269" mass="30254">MKRVIQSIKQRVNRASAATEGSSGEVLPPEDLQMYVGGTHQFKEIGDLIVGFLVDLCELQPGDAVLDVGCGSGRVAMPLTRYLNHEGRYAGFDISQEAITWCQENISESHPNFDFKVADIYNSLYKPNGQYQSSEFRFPYPDASFDVVFLTSVFTHMLPPDVHHYLDEIVRVLKPGGRCLSSYFLLNGESSALIKKRKATFSFEHQREGYKTVDTEHPEQAIAFPEAFVMDLHEKCGLAILEPLRYGSWCGRKDYLTFQDVVLAVKPAS</sequence>
<dbReference type="PANTHER" id="PTHR43591:SF110">
    <property type="entry name" value="RHODANESE DOMAIN-CONTAINING PROTEIN"/>
    <property type="match status" value="1"/>
</dbReference>
<dbReference type="SUPFAM" id="SSF53335">
    <property type="entry name" value="S-adenosyl-L-methionine-dependent methyltransferases"/>
    <property type="match status" value="1"/>
</dbReference>
<protein>
    <submittedName>
        <fullName evidence="2">Methyltransferase domain-containing protein</fullName>
    </submittedName>
</protein>
<dbReference type="InterPro" id="IPR013216">
    <property type="entry name" value="Methyltransf_11"/>
</dbReference>
<organism evidence="2 3">
    <name type="scientific">Mycobacterium spongiae</name>
    <dbReference type="NCBI Taxonomy" id="886343"/>
    <lineage>
        <taxon>Bacteria</taxon>
        <taxon>Bacillati</taxon>
        <taxon>Actinomycetota</taxon>
        <taxon>Actinomycetes</taxon>
        <taxon>Mycobacteriales</taxon>
        <taxon>Mycobacteriaceae</taxon>
        <taxon>Mycobacterium</taxon>
    </lineage>
</organism>
<proteinExistence type="predicted"/>
<keyword evidence="3" id="KW-1185">Reference proteome</keyword>
<feature type="domain" description="Methyltransferase type 11" evidence="1">
    <location>
        <begin position="66"/>
        <end position="180"/>
    </location>
</feature>
<evidence type="ECO:0000313" key="2">
    <source>
        <dbReference type="EMBL" id="QUR67279.1"/>
    </source>
</evidence>
<evidence type="ECO:0000259" key="1">
    <source>
        <dbReference type="Pfam" id="PF08241"/>
    </source>
</evidence>
<reference evidence="2" key="1">
    <citation type="submission" date="2019-12" db="EMBL/GenBank/DDBJ databases">
        <title>Mycobacterium spongiae sp. nov.</title>
        <authorList>
            <person name="Stinear T."/>
        </authorList>
    </citation>
    <scope>NUCLEOTIDE SEQUENCE</scope>
    <source>
        <strain evidence="2">FSD4b-SM</strain>
    </source>
</reference>
<dbReference type="Gene3D" id="3.40.50.150">
    <property type="entry name" value="Vaccinia Virus protein VP39"/>
    <property type="match status" value="1"/>
</dbReference>
<dbReference type="InterPro" id="IPR029063">
    <property type="entry name" value="SAM-dependent_MTases_sf"/>
</dbReference>
<dbReference type="CDD" id="cd02440">
    <property type="entry name" value="AdoMet_MTases"/>
    <property type="match status" value="1"/>
</dbReference>
<dbReference type="RefSeq" id="WP_211698849.1">
    <property type="nucleotide sequence ID" value="NZ_CP046600.1"/>
</dbReference>
<accession>A0A975JY83</accession>
<dbReference type="EMBL" id="CP046600">
    <property type="protein sequence ID" value="QUR67279.1"/>
    <property type="molecule type" value="Genomic_DNA"/>
</dbReference>
<evidence type="ECO:0000313" key="3">
    <source>
        <dbReference type="Proteomes" id="UP000682202"/>
    </source>
</evidence>
<dbReference type="Proteomes" id="UP000682202">
    <property type="component" value="Chromosome"/>
</dbReference>
<keyword evidence="2" id="KW-0808">Transferase</keyword>
<dbReference type="AlphaFoldDB" id="A0A975JY83"/>
<dbReference type="PANTHER" id="PTHR43591">
    <property type="entry name" value="METHYLTRANSFERASE"/>
    <property type="match status" value="1"/>
</dbReference>
<dbReference type="KEGG" id="mspg:F6B93_09355"/>
<dbReference type="GO" id="GO:0008757">
    <property type="term" value="F:S-adenosylmethionine-dependent methyltransferase activity"/>
    <property type="evidence" value="ECO:0007669"/>
    <property type="project" value="InterPro"/>
</dbReference>
<dbReference type="Pfam" id="PF08241">
    <property type="entry name" value="Methyltransf_11"/>
    <property type="match status" value="1"/>
</dbReference>